<dbReference type="Proteomes" id="UP000051373">
    <property type="component" value="Unassembled WGS sequence"/>
</dbReference>
<organism evidence="4 5">
    <name type="scientific">candidate division WOR_3 bacterium SM23_42</name>
    <dbReference type="NCBI Taxonomy" id="1703779"/>
    <lineage>
        <taxon>Bacteria</taxon>
        <taxon>Bacteria division WOR-3</taxon>
    </lineage>
</organism>
<evidence type="ECO:0000259" key="3">
    <source>
        <dbReference type="SMART" id="SM00287"/>
    </source>
</evidence>
<dbReference type="EMBL" id="LJUJ01000013">
    <property type="protein sequence ID" value="KPK63406.1"/>
    <property type="molecule type" value="Genomic_DNA"/>
</dbReference>
<dbReference type="PROSITE" id="PS50005">
    <property type="entry name" value="TPR"/>
    <property type="match status" value="1"/>
</dbReference>
<evidence type="ECO:0000313" key="5">
    <source>
        <dbReference type="Proteomes" id="UP000051373"/>
    </source>
</evidence>
<evidence type="ECO:0000256" key="2">
    <source>
        <dbReference type="SAM" id="Phobius"/>
    </source>
</evidence>
<accession>A0A0S8FS81</accession>
<dbReference type="Gene3D" id="2.30.30.40">
    <property type="entry name" value="SH3 Domains"/>
    <property type="match status" value="1"/>
</dbReference>
<proteinExistence type="predicted"/>
<dbReference type="InterPro" id="IPR011990">
    <property type="entry name" value="TPR-like_helical_dom_sf"/>
</dbReference>
<dbReference type="Pfam" id="PF13432">
    <property type="entry name" value="TPR_16"/>
    <property type="match status" value="1"/>
</dbReference>
<dbReference type="STRING" id="1703779.AMJ83_06965"/>
<feature type="domain" description="SH3b" evidence="3">
    <location>
        <begin position="177"/>
        <end position="239"/>
    </location>
</feature>
<gene>
    <name evidence="4" type="ORF">AMJ83_06965</name>
</gene>
<keyword evidence="1" id="KW-0802">TPR repeat</keyword>
<name>A0A0S8FS81_UNCW3</name>
<dbReference type="SMART" id="SM00028">
    <property type="entry name" value="TPR"/>
    <property type="match status" value="2"/>
</dbReference>
<reference evidence="4 5" key="1">
    <citation type="journal article" date="2015" name="Microbiome">
        <title>Genomic resolution of linkages in carbon, nitrogen, and sulfur cycling among widespread estuary sediment bacteria.</title>
        <authorList>
            <person name="Baker B.J."/>
            <person name="Lazar C.S."/>
            <person name="Teske A.P."/>
            <person name="Dick G.J."/>
        </authorList>
    </citation>
    <scope>NUCLEOTIDE SEQUENCE [LARGE SCALE GENOMIC DNA]</scope>
    <source>
        <strain evidence="4">SM23_42</strain>
    </source>
</reference>
<protein>
    <recommendedName>
        <fullName evidence="3">SH3b domain-containing protein</fullName>
    </recommendedName>
</protein>
<dbReference type="AlphaFoldDB" id="A0A0S8FS81"/>
<evidence type="ECO:0000313" key="4">
    <source>
        <dbReference type="EMBL" id="KPK63406.1"/>
    </source>
</evidence>
<dbReference type="InterPro" id="IPR019734">
    <property type="entry name" value="TPR_rpt"/>
</dbReference>
<dbReference type="Gene3D" id="1.25.40.10">
    <property type="entry name" value="Tetratricopeptide repeat domain"/>
    <property type="match status" value="1"/>
</dbReference>
<feature type="repeat" description="TPR" evidence="1">
    <location>
        <begin position="50"/>
        <end position="83"/>
    </location>
</feature>
<sequence>MSMIFSLVIITQFESGPTDLYNQGNEYYQQGRYAEAIAAYEQASKNVGSTKIYYNLGNSYFKQGMFGKAILNYRKANFLSPRDKDVMHNLDFARNYRVDKTSARTSPVMQVLLNVFRYLSFYEAEVVTTIFFVIAAAFASLFIIYRRSIYCYALVVASVLCMLFFISWQSWAADTAARHAVVTVSEVSALSGPGEDYKEILVIHDGAEVKLRETRGDYALIQLPGGVGGWVPAEAIEEIF</sequence>
<feature type="transmembrane region" description="Helical" evidence="2">
    <location>
        <begin position="126"/>
        <end position="145"/>
    </location>
</feature>
<keyword evidence="2" id="KW-0812">Transmembrane</keyword>
<dbReference type="InterPro" id="IPR003646">
    <property type="entry name" value="SH3-like_bac-type"/>
</dbReference>
<keyword evidence="2" id="KW-1133">Transmembrane helix</keyword>
<evidence type="ECO:0000256" key="1">
    <source>
        <dbReference type="PROSITE-ProRule" id="PRU00339"/>
    </source>
</evidence>
<dbReference type="SUPFAM" id="SSF48452">
    <property type="entry name" value="TPR-like"/>
    <property type="match status" value="1"/>
</dbReference>
<keyword evidence="2" id="KW-0472">Membrane</keyword>
<feature type="transmembrane region" description="Helical" evidence="2">
    <location>
        <begin position="152"/>
        <end position="171"/>
    </location>
</feature>
<dbReference type="SMART" id="SM00287">
    <property type="entry name" value="SH3b"/>
    <property type="match status" value="1"/>
</dbReference>
<comment type="caution">
    <text evidence="4">The sequence shown here is derived from an EMBL/GenBank/DDBJ whole genome shotgun (WGS) entry which is preliminary data.</text>
</comment>